<evidence type="ECO:0000256" key="1">
    <source>
        <dbReference type="ARBA" id="ARBA00004561"/>
    </source>
</evidence>
<dbReference type="GO" id="GO:0009289">
    <property type="term" value="C:pilus"/>
    <property type="evidence" value="ECO:0007669"/>
    <property type="project" value="UniProtKB-SubCell"/>
</dbReference>
<evidence type="ECO:0000256" key="2">
    <source>
        <dbReference type="ARBA" id="ARBA00006671"/>
    </source>
</evidence>
<evidence type="ECO:0000313" key="8">
    <source>
        <dbReference type="Proteomes" id="UP000019030"/>
    </source>
</evidence>
<dbReference type="PATRIC" id="fig|1441930.4.peg.2056"/>
<dbReference type="Pfam" id="PF00419">
    <property type="entry name" value="Fimbrial"/>
    <property type="match status" value="1"/>
</dbReference>
<dbReference type="STRING" id="1441930.Z042_10305"/>
<dbReference type="InterPro" id="IPR000259">
    <property type="entry name" value="Adhesion_dom_fimbrial"/>
</dbReference>
<dbReference type="Proteomes" id="UP000019030">
    <property type="component" value="Chromosome"/>
</dbReference>
<organism evidence="7 8">
    <name type="scientific">Chania multitudinisentens RB-25</name>
    <dbReference type="NCBI Taxonomy" id="1441930"/>
    <lineage>
        <taxon>Bacteria</taxon>
        <taxon>Pseudomonadati</taxon>
        <taxon>Pseudomonadota</taxon>
        <taxon>Gammaproteobacteria</taxon>
        <taxon>Enterobacterales</taxon>
        <taxon>Yersiniaceae</taxon>
        <taxon>Chania</taxon>
    </lineage>
</organism>
<evidence type="ECO:0000259" key="5">
    <source>
        <dbReference type="Pfam" id="PF00419"/>
    </source>
</evidence>
<evidence type="ECO:0000313" key="7">
    <source>
        <dbReference type="EMBL" id="AHG19986.1"/>
    </source>
</evidence>
<dbReference type="InterPro" id="IPR036937">
    <property type="entry name" value="Adhesion_dom_fimbrial_sf"/>
</dbReference>
<sequence length="311" mass="32131">MSRQPMKSLVLFALLAGYSASSSAFTCYDSTGNTLNSASGTATATVYVNLQPSITASQNLVVDLSNSIFCKNDNPTVRNDHVSLLNGSAYGGVLSNFNGTVEYYGSSYPFPLRSATSSKNFTSGTYTKWDAKLYLTPLSSAASGVVVKKNSQFASLVMFQRGSNIVGGGNVHTATFTWNLYANNDVVVPTGGCDVSSRNVAVNLPDYPGTVPVPLTVHCAQSQKLAYYLTGPTTDASSSIFANVASSSAAQGVGIQLANGSGIIATNKNVALGVVGTAPVSLGLTASYARTTGQVVAGNVTSVVGVTFLYP</sequence>
<dbReference type="GO" id="GO:0043709">
    <property type="term" value="P:cell adhesion involved in single-species biofilm formation"/>
    <property type="evidence" value="ECO:0007669"/>
    <property type="project" value="TreeGrafter"/>
</dbReference>
<dbReference type="AlphaFoldDB" id="W0L8D6"/>
<protein>
    <submittedName>
        <fullName evidence="7">Fimbrial protein</fullName>
    </submittedName>
</protein>
<proteinExistence type="inferred from homology"/>
<feature type="signal peptide" evidence="4">
    <location>
        <begin position="1"/>
        <end position="24"/>
    </location>
</feature>
<dbReference type="HOGENOM" id="CLU_080390_0_0_6"/>
<feature type="chain" id="PRO_5004791770" evidence="4">
    <location>
        <begin position="25"/>
        <end position="311"/>
    </location>
</feature>
<evidence type="ECO:0000256" key="3">
    <source>
        <dbReference type="ARBA" id="ARBA00023263"/>
    </source>
</evidence>
<feature type="domain" description="Fimbrial-type adhesion" evidence="5">
    <location>
        <begin position="210"/>
        <end position="301"/>
    </location>
</feature>
<keyword evidence="4" id="KW-0732">Signal</keyword>
<dbReference type="PANTHER" id="PTHR33420">
    <property type="entry name" value="FIMBRIAL SUBUNIT ELFA-RELATED"/>
    <property type="match status" value="1"/>
</dbReference>
<dbReference type="InterPro" id="IPR008966">
    <property type="entry name" value="Adhesion_dom_sf"/>
</dbReference>
<feature type="domain" description="FimH mannose-binding" evidence="6">
    <location>
        <begin position="39"/>
        <end position="179"/>
    </location>
</feature>
<dbReference type="EMBL" id="CP007044">
    <property type="protein sequence ID" value="AHG19986.1"/>
    <property type="molecule type" value="Genomic_DNA"/>
</dbReference>
<accession>W0L8D6</accession>
<dbReference type="Gene3D" id="2.60.40.1090">
    <property type="entry name" value="Fimbrial-type adhesion domain"/>
    <property type="match status" value="2"/>
</dbReference>
<dbReference type="KEGG" id="sfo:Z042_10305"/>
<evidence type="ECO:0000259" key="6">
    <source>
        <dbReference type="Pfam" id="PF09160"/>
    </source>
</evidence>
<dbReference type="PANTHER" id="PTHR33420:SF14">
    <property type="entry name" value="TYPE 1 FIMBRIN D-MANNOSE SPECIFIC ADHESIN"/>
    <property type="match status" value="1"/>
</dbReference>
<keyword evidence="3" id="KW-0281">Fimbrium</keyword>
<dbReference type="eggNOG" id="COG3539">
    <property type="taxonomic scope" value="Bacteria"/>
</dbReference>
<reference evidence="7 8" key="1">
    <citation type="submission" date="2014-01" db="EMBL/GenBank/DDBJ databases">
        <title>Isolation of Serratia multitudinisentens RB-25 from Ex-Landfill site.</title>
        <authorList>
            <person name="Robson E.H.J."/>
        </authorList>
    </citation>
    <scope>NUCLEOTIDE SEQUENCE [LARGE SCALE GENOMIC DNA]</scope>
    <source>
        <strain evidence="7 8">RB-25</strain>
    </source>
</reference>
<evidence type="ECO:0000256" key="4">
    <source>
        <dbReference type="SAM" id="SignalP"/>
    </source>
</evidence>
<dbReference type="InterPro" id="IPR050263">
    <property type="entry name" value="Bact_Fimbrial_Adh_Pro"/>
</dbReference>
<comment type="similarity">
    <text evidence="2">Belongs to the fimbrial protein family.</text>
</comment>
<dbReference type="Pfam" id="PF09160">
    <property type="entry name" value="FimH_man-bind"/>
    <property type="match status" value="1"/>
</dbReference>
<dbReference type="CDD" id="cd10466">
    <property type="entry name" value="FimH_man-bind"/>
    <property type="match status" value="1"/>
</dbReference>
<gene>
    <name evidence="7" type="ORF">Z042_10305</name>
</gene>
<reference evidence="7 8" key="2">
    <citation type="submission" date="2015-03" db="EMBL/GenBank/DDBJ databases">
        <authorList>
            <person name="Chan K.-G."/>
        </authorList>
    </citation>
    <scope>NUCLEOTIDE SEQUENCE [LARGE SCALE GENOMIC DNA]</scope>
    <source>
        <strain evidence="7 8">RB-25</strain>
    </source>
</reference>
<name>W0L8D6_9GAMM</name>
<keyword evidence="8" id="KW-1185">Reference proteome</keyword>
<dbReference type="InterPro" id="IPR015243">
    <property type="entry name" value="FimH_man-bd"/>
</dbReference>
<comment type="subcellular location">
    <subcellularLocation>
        <location evidence="1">Fimbrium</location>
    </subcellularLocation>
</comment>
<dbReference type="SUPFAM" id="SSF49401">
    <property type="entry name" value="Bacterial adhesins"/>
    <property type="match status" value="2"/>
</dbReference>